<sequence>MFGIRTPAKDAGARPKERTPEKTSPEKVKATVAQARRSIESRMEKEEDQRKTAGPAQQKAKGVPAPSAAPAQTPEGIGRVAEARSCLVKVKLQIGNSRNLKTDIKNDVLAATERLYELVKEAEGVGKQKKKDEAKKGQGQEMGKDKEETQSRREEEEERGKIEKELIGKLEEHGKMLLESKKEMERIKEEMKKSREEMAEHRSYASVAAGPQREKPLSVATALHSIVVSSKNEEETGEEVLNHIRKTVKAKEEGLKVDKIRKAKERKVIMGFEDRKELEKVKGKLIREGKNLHVQEVKNKDPLVIIKDLLSCHTDAEILGAIRAQNKQVLGQLDEEADRMEIRYRRKARNPLMAHVILQVSPQIWKRFTDVRALHIDVQRVRVEDQSPLVQCSRCLGYGHGRRFCRGSLDACSHCGGSHLRAECPDWMAAAPPTCCNCQKAKFADTGHNAFSEDCPVRRRWDALARSAIAYC</sequence>
<reference evidence="3" key="2">
    <citation type="submission" date="2020-12" db="EMBL/GenBank/DDBJ databases">
        <authorList>
            <person name="Kanost M."/>
        </authorList>
    </citation>
    <scope>NUCLEOTIDE SEQUENCE</scope>
</reference>
<protein>
    <recommendedName>
        <fullName evidence="5">Gag-like protein</fullName>
    </recommendedName>
</protein>
<feature type="compositionally biased region" description="Basic and acidic residues" evidence="2">
    <location>
        <begin position="7"/>
        <end position="29"/>
    </location>
</feature>
<keyword evidence="4" id="KW-1185">Reference proteome</keyword>
<proteinExistence type="predicted"/>
<comment type="caution">
    <text evidence="3">The sequence shown here is derived from an EMBL/GenBank/DDBJ whole genome shotgun (WGS) entry which is preliminary data.</text>
</comment>
<evidence type="ECO:0008006" key="5">
    <source>
        <dbReference type="Google" id="ProtNLM"/>
    </source>
</evidence>
<reference evidence="3" key="1">
    <citation type="journal article" date="2016" name="Insect Biochem. Mol. Biol.">
        <title>Multifaceted biological insights from a draft genome sequence of the tobacco hornworm moth, Manduca sexta.</title>
        <authorList>
            <person name="Kanost M.R."/>
            <person name="Arrese E.L."/>
            <person name="Cao X."/>
            <person name="Chen Y.R."/>
            <person name="Chellapilla S."/>
            <person name="Goldsmith M.R."/>
            <person name="Grosse-Wilde E."/>
            <person name="Heckel D.G."/>
            <person name="Herndon N."/>
            <person name="Jiang H."/>
            <person name="Papanicolaou A."/>
            <person name="Qu J."/>
            <person name="Soulages J.L."/>
            <person name="Vogel H."/>
            <person name="Walters J."/>
            <person name="Waterhouse R.M."/>
            <person name="Ahn S.J."/>
            <person name="Almeida F.C."/>
            <person name="An C."/>
            <person name="Aqrawi P."/>
            <person name="Bretschneider A."/>
            <person name="Bryant W.B."/>
            <person name="Bucks S."/>
            <person name="Chao H."/>
            <person name="Chevignon G."/>
            <person name="Christen J.M."/>
            <person name="Clarke D.F."/>
            <person name="Dittmer N.T."/>
            <person name="Ferguson L.C.F."/>
            <person name="Garavelou S."/>
            <person name="Gordon K.H.J."/>
            <person name="Gunaratna R.T."/>
            <person name="Han Y."/>
            <person name="Hauser F."/>
            <person name="He Y."/>
            <person name="Heidel-Fischer H."/>
            <person name="Hirsh A."/>
            <person name="Hu Y."/>
            <person name="Jiang H."/>
            <person name="Kalra D."/>
            <person name="Klinner C."/>
            <person name="Konig C."/>
            <person name="Kovar C."/>
            <person name="Kroll A.R."/>
            <person name="Kuwar S.S."/>
            <person name="Lee S.L."/>
            <person name="Lehman R."/>
            <person name="Li K."/>
            <person name="Li Z."/>
            <person name="Liang H."/>
            <person name="Lovelace S."/>
            <person name="Lu Z."/>
            <person name="Mansfield J.H."/>
            <person name="McCulloch K.J."/>
            <person name="Mathew T."/>
            <person name="Morton B."/>
            <person name="Muzny D.M."/>
            <person name="Neunemann D."/>
            <person name="Ongeri F."/>
            <person name="Pauchet Y."/>
            <person name="Pu L.L."/>
            <person name="Pyrousis I."/>
            <person name="Rao X.J."/>
            <person name="Redding A."/>
            <person name="Roesel C."/>
            <person name="Sanchez-Gracia A."/>
            <person name="Schaack S."/>
            <person name="Shukla A."/>
            <person name="Tetreau G."/>
            <person name="Wang Y."/>
            <person name="Xiong G.H."/>
            <person name="Traut W."/>
            <person name="Walsh T.K."/>
            <person name="Worley K.C."/>
            <person name="Wu D."/>
            <person name="Wu W."/>
            <person name="Wu Y.Q."/>
            <person name="Zhang X."/>
            <person name="Zou Z."/>
            <person name="Zucker H."/>
            <person name="Briscoe A.D."/>
            <person name="Burmester T."/>
            <person name="Clem R.J."/>
            <person name="Feyereisen R."/>
            <person name="Grimmelikhuijzen C.J.P."/>
            <person name="Hamodrakas S.J."/>
            <person name="Hansson B.S."/>
            <person name="Huguet E."/>
            <person name="Jermiin L.S."/>
            <person name="Lan Q."/>
            <person name="Lehman H.K."/>
            <person name="Lorenzen M."/>
            <person name="Merzendorfer H."/>
            <person name="Michalopoulos I."/>
            <person name="Morton D.B."/>
            <person name="Muthukrishnan S."/>
            <person name="Oakeshott J.G."/>
            <person name="Palmer W."/>
            <person name="Park Y."/>
            <person name="Passarelli A.L."/>
            <person name="Rozas J."/>
            <person name="Schwartz L.M."/>
            <person name="Smith W."/>
            <person name="Southgate A."/>
            <person name="Vilcinskas A."/>
            <person name="Vogt R."/>
            <person name="Wang P."/>
            <person name="Werren J."/>
            <person name="Yu X.Q."/>
            <person name="Zhou J.J."/>
            <person name="Brown S.J."/>
            <person name="Scherer S.E."/>
            <person name="Richards S."/>
            <person name="Blissard G.W."/>
        </authorList>
    </citation>
    <scope>NUCLEOTIDE SEQUENCE</scope>
</reference>
<evidence type="ECO:0000313" key="3">
    <source>
        <dbReference type="EMBL" id="KAG6455151.1"/>
    </source>
</evidence>
<dbReference type="AlphaFoldDB" id="A0A922CR43"/>
<gene>
    <name evidence="3" type="ORF">O3G_MSEX009065</name>
</gene>
<dbReference type="Proteomes" id="UP000791440">
    <property type="component" value="Unassembled WGS sequence"/>
</dbReference>
<evidence type="ECO:0000256" key="1">
    <source>
        <dbReference type="SAM" id="Coils"/>
    </source>
</evidence>
<name>A0A922CR43_MANSE</name>
<evidence type="ECO:0000256" key="2">
    <source>
        <dbReference type="SAM" id="MobiDB-lite"/>
    </source>
</evidence>
<keyword evidence="1" id="KW-0175">Coiled coil</keyword>
<feature type="compositionally biased region" description="Basic and acidic residues" evidence="2">
    <location>
        <begin position="37"/>
        <end position="51"/>
    </location>
</feature>
<accession>A0A922CR43</accession>
<feature type="region of interest" description="Disordered" evidence="2">
    <location>
        <begin position="120"/>
        <end position="165"/>
    </location>
</feature>
<feature type="region of interest" description="Disordered" evidence="2">
    <location>
        <begin position="1"/>
        <end position="76"/>
    </location>
</feature>
<feature type="coiled-coil region" evidence="1">
    <location>
        <begin position="170"/>
        <end position="204"/>
    </location>
</feature>
<evidence type="ECO:0000313" key="4">
    <source>
        <dbReference type="Proteomes" id="UP000791440"/>
    </source>
</evidence>
<organism evidence="3 4">
    <name type="scientific">Manduca sexta</name>
    <name type="common">Tobacco hawkmoth</name>
    <name type="synonym">Tobacco hornworm</name>
    <dbReference type="NCBI Taxonomy" id="7130"/>
    <lineage>
        <taxon>Eukaryota</taxon>
        <taxon>Metazoa</taxon>
        <taxon>Ecdysozoa</taxon>
        <taxon>Arthropoda</taxon>
        <taxon>Hexapoda</taxon>
        <taxon>Insecta</taxon>
        <taxon>Pterygota</taxon>
        <taxon>Neoptera</taxon>
        <taxon>Endopterygota</taxon>
        <taxon>Lepidoptera</taxon>
        <taxon>Glossata</taxon>
        <taxon>Ditrysia</taxon>
        <taxon>Bombycoidea</taxon>
        <taxon>Sphingidae</taxon>
        <taxon>Sphinginae</taxon>
        <taxon>Sphingini</taxon>
        <taxon>Manduca</taxon>
    </lineage>
</organism>
<dbReference type="EMBL" id="JH668484">
    <property type="protein sequence ID" value="KAG6455151.1"/>
    <property type="molecule type" value="Genomic_DNA"/>
</dbReference>